<gene>
    <name evidence="1" type="ORF">rCG_33487</name>
</gene>
<protein>
    <submittedName>
        <fullName evidence="1">RCG33487</fullName>
    </submittedName>
</protein>
<proteinExistence type="predicted"/>
<name>A6HHY6_RAT</name>
<reference evidence="1 2" key="1">
    <citation type="submission" date="2005-07" db="EMBL/GenBank/DDBJ databases">
        <authorList>
            <person name="Mural R.J."/>
            <person name="Li P.W."/>
            <person name="Adams M.D."/>
            <person name="Amanatides P.G."/>
            <person name="Baden-Tillson H."/>
            <person name="Barnstead M."/>
            <person name="Chin S.H."/>
            <person name="Dew I."/>
            <person name="Evans C.A."/>
            <person name="Ferriera S."/>
            <person name="Flanigan M."/>
            <person name="Fosler C."/>
            <person name="Glodek A."/>
            <person name="Gu Z."/>
            <person name="Holt R.A."/>
            <person name="Jennings D."/>
            <person name="Kraft C.L."/>
            <person name="Lu F."/>
            <person name="Nguyen T."/>
            <person name="Nusskern D.R."/>
            <person name="Pfannkoch C.M."/>
            <person name="Sitter C."/>
            <person name="Sutton G.G."/>
            <person name="Venter J.C."/>
            <person name="Wang Z."/>
            <person name="Woodage T."/>
            <person name="Zheng X.H."/>
            <person name="Zhong F."/>
        </authorList>
    </citation>
    <scope>NUCLEOTIDE SEQUENCE [LARGE SCALE GENOMIC DNA]</scope>
    <source>
        <strain>BN</strain>
        <strain evidence="2">Sprague-Dawley</strain>
    </source>
</reference>
<sequence length="64" mass="6881">MTACSQATNLVLMKGVGLPEENSFAFQLHLETVDREPPATFTYASPLALVLPPSLPRLAPAKQT</sequence>
<dbReference type="Proteomes" id="UP000234681">
    <property type="component" value="Chromosome 10"/>
</dbReference>
<dbReference type="AlphaFoldDB" id="A6HHY6"/>
<evidence type="ECO:0000313" key="1">
    <source>
        <dbReference type="EMBL" id="EDM05641.1"/>
    </source>
</evidence>
<accession>A6HHY6</accession>
<evidence type="ECO:0000313" key="2">
    <source>
        <dbReference type="Proteomes" id="UP000234681"/>
    </source>
</evidence>
<organism evidence="1 2">
    <name type="scientific">Rattus norvegicus</name>
    <name type="common">Rat</name>
    <dbReference type="NCBI Taxonomy" id="10116"/>
    <lineage>
        <taxon>Eukaryota</taxon>
        <taxon>Metazoa</taxon>
        <taxon>Chordata</taxon>
        <taxon>Craniata</taxon>
        <taxon>Vertebrata</taxon>
        <taxon>Euteleostomi</taxon>
        <taxon>Mammalia</taxon>
        <taxon>Eutheria</taxon>
        <taxon>Euarchontoglires</taxon>
        <taxon>Glires</taxon>
        <taxon>Rodentia</taxon>
        <taxon>Myomorpha</taxon>
        <taxon>Muroidea</taxon>
        <taxon>Muridae</taxon>
        <taxon>Murinae</taxon>
        <taxon>Rattus</taxon>
    </lineage>
</organism>
<dbReference type="EMBL" id="CH473948">
    <property type="protein sequence ID" value="EDM05641.1"/>
    <property type="molecule type" value="Genomic_DNA"/>
</dbReference>